<dbReference type="PANTHER" id="PTHR12710:SF0">
    <property type="entry name" value="NUCLEAR PROTEIN LOCALIZATION PROTEIN 4 HOMOLOG"/>
    <property type="match status" value="1"/>
</dbReference>
<feature type="domain" description="Nuclear pore localisation protein NPL4 C-terminal" evidence="1">
    <location>
        <begin position="222"/>
        <end position="360"/>
    </location>
</feature>
<accession>A0A9N8DUQ2</accession>
<sequence length="481" mass="52935">MLLRVRSNVGVWRVENLDEATATVSDVLEGIAKTRPHVTYEKPLSFDPGCLQPLNTTQTLAEQKLRHGSMVHCRVDAGSCAEVKVMLDANEANEAPSGSGGHMKRVIDKDGAIKLVPATEAAGGDKGFRKGMLPLRDMKMAWRLDEFIAMDSQYEFKIQRQPEAICKQVSLDSPSIGDFQAYCAQFAFQRKRMAFLYGKFVPVDAVEEGKENDKMDVDEDDKKKPVPMKAVVEAIYEPPQEVDNEAAEGLVQLEDPNEDKVEQLSQMLGLRKVGWIFGHAPREDGFVMNGAEVIMAAEFQLEAAEGVEETPFVTVKVTTGKDGNVSVEAFQVSQQCMAMVAEEALEIDSNPGFCKVNDTFTAIMEGKASKNVENNFFLTVVPIVSHTSKIFVSQFPKFNRDAFSAADRTPSKAELKKQLGKAGTAGWTMVDLLSDFQLLLYLGENLDMNADMPKICESVVDRSVPLDDGYAILIKGIAGLL</sequence>
<evidence type="ECO:0000313" key="3">
    <source>
        <dbReference type="Proteomes" id="UP001153069"/>
    </source>
</evidence>
<dbReference type="GO" id="GO:0043130">
    <property type="term" value="F:ubiquitin binding"/>
    <property type="evidence" value="ECO:0007669"/>
    <property type="project" value="TreeGrafter"/>
</dbReference>
<comment type="caution">
    <text evidence="2">The sequence shown here is derived from an EMBL/GenBank/DDBJ whole genome shotgun (WGS) entry which is preliminary data.</text>
</comment>
<name>A0A9N8DUQ2_9STRA</name>
<dbReference type="CDD" id="cd08061">
    <property type="entry name" value="MPN_NPL4"/>
    <property type="match status" value="1"/>
</dbReference>
<dbReference type="AlphaFoldDB" id="A0A9N8DUQ2"/>
<dbReference type="OrthoDB" id="10251089at2759"/>
<gene>
    <name evidence="2" type="ORF">SEMRO_295_G110450.1</name>
</gene>
<keyword evidence="3" id="KW-1185">Reference proteome</keyword>
<dbReference type="GO" id="GO:0031625">
    <property type="term" value="F:ubiquitin protein ligase binding"/>
    <property type="evidence" value="ECO:0007669"/>
    <property type="project" value="TreeGrafter"/>
</dbReference>
<dbReference type="InterPro" id="IPR007717">
    <property type="entry name" value="NPL4_C"/>
</dbReference>
<dbReference type="Gene3D" id="3.40.140.10">
    <property type="entry name" value="Cytidine Deaminase, domain 2"/>
    <property type="match status" value="1"/>
</dbReference>
<reference evidence="2" key="1">
    <citation type="submission" date="2020-06" db="EMBL/GenBank/DDBJ databases">
        <authorList>
            <consortium name="Plant Systems Biology data submission"/>
        </authorList>
    </citation>
    <scope>NUCLEOTIDE SEQUENCE</scope>
    <source>
        <strain evidence="2">D6</strain>
    </source>
</reference>
<protein>
    <submittedName>
        <fullName evidence="2">NPL4-like protein 2</fullName>
    </submittedName>
</protein>
<dbReference type="GO" id="GO:0006511">
    <property type="term" value="P:ubiquitin-dependent protein catabolic process"/>
    <property type="evidence" value="ECO:0007669"/>
    <property type="project" value="InterPro"/>
</dbReference>
<dbReference type="PANTHER" id="PTHR12710">
    <property type="entry name" value="NUCLEAR PROTEIN LOCALIZATION 4"/>
    <property type="match status" value="1"/>
</dbReference>
<dbReference type="Gene3D" id="3.10.20.90">
    <property type="entry name" value="Phosphatidylinositol 3-kinase Catalytic Subunit, Chain A, domain 1"/>
    <property type="match status" value="1"/>
</dbReference>
<evidence type="ECO:0000313" key="2">
    <source>
        <dbReference type="EMBL" id="CAB9507166.1"/>
    </source>
</evidence>
<dbReference type="Pfam" id="PF05021">
    <property type="entry name" value="NPL4"/>
    <property type="match status" value="1"/>
</dbReference>
<proteinExistence type="predicted"/>
<dbReference type="GO" id="GO:0005634">
    <property type="term" value="C:nucleus"/>
    <property type="evidence" value="ECO:0007669"/>
    <property type="project" value="TreeGrafter"/>
</dbReference>
<evidence type="ECO:0000259" key="1">
    <source>
        <dbReference type="Pfam" id="PF05021"/>
    </source>
</evidence>
<organism evidence="2 3">
    <name type="scientific">Seminavis robusta</name>
    <dbReference type="NCBI Taxonomy" id="568900"/>
    <lineage>
        <taxon>Eukaryota</taxon>
        <taxon>Sar</taxon>
        <taxon>Stramenopiles</taxon>
        <taxon>Ochrophyta</taxon>
        <taxon>Bacillariophyta</taxon>
        <taxon>Bacillariophyceae</taxon>
        <taxon>Bacillariophycidae</taxon>
        <taxon>Naviculales</taxon>
        <taxon>Naviculaceae</taxon>
        <taxon>Seminavis</taxon>
    </lineage>
</organism>
<dbReference type="InterPro" id="IPR016563">
    <property type="entry name" value="Npl4"/>
</dbReference>
<dbReference type="Proteomes" id="UP001153069">
    <property type="component" value="Unassembled WGS sequence"/>
</dbReference>
<dbReference type="EMBL" id="CAICTM010000294">
    <property type="protein sequence ID" value="CAB9507166.1"/>
    <property type="molecule type" value="Genomic_DNA"/>
</dbReference>